<evidence type="ECO:0000259" key="1">
    <source>
        <dbReference type="PROSITE" id="PS50090"/>
    </source>
</evidence>
<dbReference type="SMART" id="SM00717">
    <property type="entry name" value="SANT"/>
    <property type="match status" value="1"/>
</dbReference>
<sequence>MLPDTISTMSSTWDLCECHQNYFKSRNQNYGIFLETLISEPPSTSTPLLMLGEQCSSPPFARPIVPLGSFSTESFHQNSQVEAGWVPQNMLQPLCYVNPTLSVCTQVSDGIEESSLSRPDFVFGEEESQPSILKCPLPGILPSPILGPREFGHKLDKFESKHENFLKQSSQSNMKTYELKSCTRNCLDSSSSSILNRIYGVAPSSTAANSHMRHQYSAKDNFLVQKRLSGMSYKDIKREGGYTEAESTLRGRFRTLTKPKSARVRKPEWSEKDINLLRQAVSELGTRGGRSRIPWKKVAEHIVRNGGTYQFGNSTCRKRWDELQNG</sequence>
<feature type="domain" description="Myb-like" evidence="1">
    <location>
        <begin position="261"/>
        <end position="324"/>
    </location>
</feature>
<dbReference type="Gene3D" id="1.10.10.60">
    <property type="entry name" value="Homeodomain-like"/>
    <property type="match status" value="1"/>
</dbReference>
<evidence type="ECO:0000313" key="2">
    <source>
        <dbReference type="EMBL" id="RKF77751.1"/>
    </source>
</evidence>
<comment type="caution">
    <text evidence="2">The sequence shown here is derived from an EMBL/GenBank/DDBJ whole genome shotgun (WGS) entry which is preliminary data.</text>
</comment>
<proteinExistence type="predicted"/>
<dbReference type="AlphaFoldDB" id="A0A420IT94"/>
<dbReference type="PROSITE" id="PS50090">
    <property type="entry name" value="MYB_LIKE"/>
    <property type="match status" value="1"/>
</dbReference>
<dbReference type="EMBL" id="MCBS01021699">
    <property type="protein sequence ID" value="RKF77751.1"/>
    <property type="molecule type" value="Genomic_DNA"/>
</dbReference>
<evidence type="ECO:0000313" key="3">
    <source>
        <dbReference type="Proteomes" id="UP000285326"/>
    </source>
</evidence>
<protein>
    <recommendedName>
        <fullName evidence="1">Myb-like domain-containing protein</fullName>
    </recommendedName>
</protein>
<dbReference type="CDD" id="cd00167">
    <property type="entry name" value="SANT"/>
    <property type="match status" value="1"/>
</dbReference>
<dbReference type="Proteomes" id="UP000285326">
    <property type="component" value="Unassembled WGS sequence"/>
</dbReference>
<organism evidence="2 3">
    <name type="scientific">Golovinomyces cichoracearum</name>
    <dbReference type="NCBI Taxonomy" id="62708"/>
    <lineage>
        <taxon>Eukaryota</taxon>
        <taxon>Fungi</taxon>
        <taxon>Dikarya</taxon>
        <taxon>Ascomycota</taxon>
        <taxon>Pezizomycotina</taxon>
        <taxon>Leotiomycetes</taxon>
        <taxon>Erysiphales</taxon>
        <taxon>Erysiphaceae</taxon>
        <taxon>Golovinomyces</taxon>
    </lineage>
</organism>
<reference evidence="2 3" key="1">
    <citation type="journal article" date="2018" name="BMC Genomics">
        <title>Comparative genome analyses reveal sequence features reflecting distinct modes of host-adaptation between dicot and monocot powdery mildew.</title>
        <authorList>
            <person name="Wu Y."/>
            <person name="Ma X."/>
            <person name="Pan Z."/>
            <person name="Kale S.D."/>
            <person name="Song Y."/>
            <person name="King H."/>
            <person name="Zhang Q."/>
            <person name="Presley C."/>
            <person name="Deng X."/>
            <person name="Wei C.I."/>
            <person name="Xiao S."/>
        </authorList>
    </citation>
    <scope>NUCLEOTIDE SEQUENCE [LARGE SCALE GENOMIC DNA]</scope>
    <source>
        <strain evidence="2">UMSG1</strain>
    </source>
</reference>
<dbReference type="InterPro" id="IPR001005">
    <property type="entry name" value="SANT/Myb"/>
</dbReference>
<gene>
    <name evidence="2" type="ORF">GcM1_217073</name>
</gene>
<accession>A0A420IT94</accession>
<name>A0A420IT94_9PEZI</name>